<name>A0A916TE18_9ACTN</name>
<feature type="transmembrane region" description="Helical" evidence="8">
    <location>
        <begin position="60"/>
        <end position="86"/>
    </location>
</feature>
<evidence type="ECO:0000313" key="9">
    <source>
        <dbReference type="EMBL" id="GGB40973.1"/>
    </source>
</evidence>
<dbReference type="Pfam" id="PF01032">
    <property type="entry name" value="FecCD"/>
    <property type="match status" value="1"/>
</dbReference>
<evidence type="ECO:0000256" key="8">
    <source>
        <dbReference type="SAM" id="Phobius"/>
    </source>
</evidence>
<dbReference type="SUPFAM" id="SSF81345">
    <property type="entry name" value="ABC transporter involved in vitamin B12 uptake, BtuC"/>
    <property type="match status" value="1"/>
</dbReference>
<evidence type="ECO:0000256" key="5">
    <source>
        <dbReference type="ARBA" id="ARBA00022692"/>
    </source>
</evidence>
<feature type="transmembrane region" description="Helical" evidence="8">
    <location>
        <begin position="277"/>
        <end position="297"/>
    </location>
</feature>
<comment type="similarity">
    <text evidence="2">Belongs to the binding-protein-dependent transport system permease family. FecCD subfamily.</text>
</comment>
<gene>
    <name evidence="9" type="ORF">GCM10011489_30670</name>
</gene>
<proteinExistence type="inferred from homology"/>
<keyword evidence="4" id="KW-1003">Cell membrane</keyword>
<keyword evidence="3" id="KW-0813">Transport</keyword>
<keyword evidence="5 8" id="KW-0812">Transmembrane</keyword>
<dbReference type="Proteomes" id="UP000621454">
    <property type="component" value="Unassembled WGS sequence"/>
</dbReference>
<organism evidence="9 10">
    <name type="scientific">Gordonia jinhuaensis</name>
    <dbReference type="NCBI Taxonomy" id="1517702"/>
    <lineage>
        <taxon>Bacteria</taxon>
        <taxon>Bacillati</taxon>
        <taxon>Actinomycetota</taxon>
        <taxon>Actinomycetes</taxon>
        <taxon>Mycobacteriales</taxon>
        <taxon>Gordoniaceae</taxon>
        <taxon>Gordonia</taxon>
    </lineage>
</organism>
<evidence type="ECO:0000256" key="6">
    <source>
        <dbReference type="ARBA" id="ARBA00022989"/>
    </source>
</evidence>
<evidence type="ECO:0000256" key="4">
    <source>
        <dbReference type="ARBA" id="ARBA00022475"/>
    </source>
</evidence>
<comment type="subcellular location">
    <subcellularLocation>
        <location evidence="1">Cell membrane</location>
        <topology evidence="1">Multi-pass membrane protein</topology>
    </subcellularLocation>
</comment>
<dbReference type="InterPro" id="IPR000522">
    <property type="entry name" value="ABC_transptr_permease_BtuC"/>
</dbReference>
<dbReference type="AlphaFoldDB" id="A0A916TE18"/>
<keyword evidence="10" id="KW-1185">Reference proteome</keyword>
<evidence type="ECO:0000256" key="3">
    <source>
        <dbReference type="ARBA" id="ARBA00022448"/>
    </source>
</evidence>
<keyword evidence="7 8" id="KW-0472">Membrane</keyword>
<dbReference type="FunFam" id="1.10.3470.10:FF:000001">
    <property type="entry name" value="Vitamin B12 ABC transporter permease BtuC"/>
    <property type="match status" value="1"/>
</dbReference>
<feature type="transmembrane region" description="Helical" evidence="8">
    <location>
        <begin position="98"/>
        <end position="124"/>
    </location>
</feature>
<sequence length="335" mass="34090">MVALVIILLAVVVLAAAIGQVHISPGAVTASLMHHIGIPLGTLPDQTGEDTLWNVRLPRVALAIIVGAALACAGALLQGVFANPLAEPGIIGVSSGSAAGAAGVIAIGGLGVAGYAVAGGAFLAGLGTTAVVYLLSRSGGRTEVLTLVLTGIAINAFAGGLIALFTFRATPSARDQIVFWQLGSLNRATWDQVAIVGPVAIVGILGALALARRVDLLSLGEYSARHLGVDVERTRKISVAIVALLTAAAVCFCGIILFVGLVIPHIMRIIVGPAHRILIPASVLAGAILLVLTDLGARTLVDYADLPLGMMTSLVGGPVFLLLMRRERTKLGGWA</sequence>
<evidence type="ECO:0000256" key="1">
    <source>
        <dbReference type="ARBA" id="ARBA00004651"/>
    </source>
</evidence>
<comment type="caution">
    <text evidence="9">The sequence shown here is derived from an EMBL/GenBank/DDBJ whole genome shotgun (WGS) entry which is preliminary data.</text>
</comment>
<evidence type="ECO:0000256" key="7">
    <source>
        <dbReference type="ARBA" id="ARBA00023136"/>
    </source>
</evidence>
<accession>A0A916TE18</accession>
<dbReference type="EMBL" id="BMGC01000027">
    <property type="protein sequence ID" value="GGB40973.1"/>
    <property type="molecule type" value="Genomic_DNA"/>
</dbReference>
<dbReference type="PANTHER" id="PTHR30472">
    <property type="entry name" value="FERRIC ENTEROBACTIN TRANSPORT SYSTEM PERMEASE PROTEIN"/>
    <property type="match status" value="1"/>
</dbReference>
<evidence type="ECO:0000313" key="10">
    <source>
        <dbReference type="Proteomes" id="UP000621454"/>
    </source>
</evidence>
<feature type="transmembrane region" description="Helical" evidence="8">
    <location>
        <begin position="237"/>
        <end position="265"/>
    </location>
</feature>
<reference evidence="9" key="2">
    <citation type="submission" date="2020-09" db="EMBL/GenBank/DDBJ databases">
        <authorList>
            <person name="Sun Q."/>
            <person name="Zhou Y."/>
        </authorList>
    </citation>
    <scope>NUCLEOTIDE SEQUENCE</scope>
    <source>
        <strain evidence="9">CGMCC 1.12827</strain>
    </source>
</reference>
<keyword evidence="6 8" id="KW-1133">Transmembrane helix</keyword>
<dbReference type="GO" id="GO:0033214">
    <property type="term" value="P:siderophore-iron import into cell"/>
    <property type="evidence" value="ECO:0007669"/>
    <property type="project" value="TreeGrafter"/>
</dbReference>
<dbReference type="InterPro" id="IPR037294">
    <property type="entry name" value="ABC_BtuC-like"/>
</dbReference>
<protein>
    <submittedName>
        <fullName evidence="9">ABC transporter permease</fullName>
    </submittedName>
</protein>
<reference evidence="9" key="1">
    <citation type="journal article" date="2014" name="Int. J. Syst. Evol. Microbiol.">
        <title>Complete genome sequence of Corynebacterium casei LMG S-19264T (=DSM 44701T), isolated from a smear-ripened cheese.</title>
        <authorList>
            <consortium name="US DOE Joint Genome Institute (JGI-PGF)"/>
            <person name="Walter F."/>
            <person name="Albersmeier A."/>
            <person name="Kalinowski J."/>
            <person name="Ruckert C."/>
        </authorList>
    </citation>
    <scope>NUCLEOTIDE SEQUENCE</scope>
    <source>
        <strain evidence="9">CGMCC 1.12827</strain>
    </source>
</reference>
<feature type="transmembrane region" description="Helical" evidence="8">
    <location>
        <begin position="303"/>
        <end position="323"/>
    </location>
</feature>
<dbReference type="GO" id="GO:0022857">
    <property type="term" value="F:transmembrane transporter activity"/>
    <property type="evidence" value="ECO:0007669"/>
    <property type="project" value="InterPro"/>
</dbReference>
<feature type="transmembrane region" description="Helical" evidence="8">
    <location>
        <begin position="144"/>
        <end position="167"/>
    </location>
</feature>
<evidence type="ECO:0000256" key="2">
    <source>
        <dbReference type="ARBA" id="ARBA00007935"/>
    </source>
</evidence>
<dbReference type="CDD" id="cd06550">
    <property type="entry name" value="TM_ABC_iron-siderophores_like"/>
    <property type="match status" value="1"/>
</dbReference>
<dbReference type="GO" id="GO:0005886">
    <property type="term" value="C:plasma membrane"/>
    <property type="evidence" value="ECO:0007669"/>
    <property type="project" value="UniProtKB-SubCell"/>
</dbReference>
<dbReference type="Gene3D" id="1.10.3470.10">
    <property type="entry name" value="ABC transporter involved in vitamin B12 uptake, BtuC"/>
    <property type="match status" value="1"/>
</dbReference>
<dbReference type="PANTHER" id="PTHR30472:SF25">
    <property type="entry name" value="ABC TRANSPORTER PERMEASE PROTEIN MJ0876-RELATED"/>
    <property type="match status" value="1"/>
</dbReference>